<dbReference type="InterPro" id="IPR003203">
    <property type="entry name" value="CobU/CobP"/>
</dbReference>
<keyword evidence="12" id="KW-0547">Nucleotide-binding</keyword>
<keyword evidence="11" id="KW-0808">Transferase</keyword>
<evidence type="ECO:0000256" key="8">
    <source>
        <dbReference type="ARBA" id="ARBA00012016"/>
    </source>
</evidence>
<evidence type="ECO:0000256" key="15">
    <source>
        <dbReference type="ARBA" id="ARBA00023134"/>
    </source>
</evidence>
<evidence type="ECO:0000256" key="17">
    <source>
        <dbReference type="ARBA" id="ARBA00030571"/>
    </source>
</evidence>
<dbReference type="EC" id="2.7.7.62" evidence="9"/>
<dbReference type="Gene3D" id="3.40.50.300">
    <property type="entry name" value="P-loop containing nucleotide triphosphate hydrolases"/>
    <property type="match status" value="1"/>
</dbReference>
<dbReference type="Pfam" id="PF02283">
    <property type="entry name" value="CobU"/>
    <property type="match status" value="1"/>
</dbReference>
<dbReference type="InterPro" id="IPR027417">
    <property type="entry name" value="P-loop_NTPase"/>
</dbReference>
<evidence type="ECO:0000313" key="18">
    <source>
        <dbReference type="EMBL" id="MTI25085.1"/>
    </source>
</evidence>
<dbReference type="GO" id="GO:0016301">
    <property type="term" value="F:kinase activity"/>
    <property type="evidence" value="ECO:0007669"/>
    <property type="project" value="UniProtKB-KW"/>
</dbReference>
<keyword evidence="13 18" id="KW-0418">Kinase</keyword>
<comment type="catalytic activity">
    <reaction evidence="2">
        <text>adenosylcob(III)inamide phosphate + GTP + H(+) = adenosylcob(III)inamide-GDP + diphosphate</text>
        <dbReference type="Rhea" id="RHEA:22712"/>
        <dbReference type="ChEBI" id="CHEBI:15378"/>
        <dbReference type="ChEBI" id="CHEBI:33019"/>
        <dbReference type="ChEBI" id="CHEBI:37565"/>
        <dbReference type="ChEBI" id="CHEBI:58502"/>
        <dbReference type="ChEBI" id="CHEBI:60487"/>
        <dbReference type="EC" id="2.7.7.62"/>
    </reaction>
</comment>
<name>A0ABW9RPQ8_9BACT</name>
<comment type="similarity">
    <text evidence="7">Belongs to the CobU/CobP family.</text>
</comment>
<reference evidence="18 19" key="1">
    <citation type="submission" date="2019-02" db="EMBL/GenBank/DDBJ databases">
        <authorList>
            <person name="Goldberg S.R."/>
            <person name="Haltli B.A."/>
            <person name="Correa H."/>
            <person name="Russell K.G."/>
        </authorList>
    </citation>
    <scope>NUCLEOTIDE SEQUENCE [LARGE SCALE GENOMIC DNA]</scope>
    <source>
        <strain evidence="18 19">JCM 16186</strain>
    </source>
</reference>
<evidence type="ECO:0000256" key="2">
    <source>
        <dbReference type="ARBA" id="ARBA00000711"/>
    </source>
</evidence>
<evidence type="ECO:0000256" key="4">
    <source>
        <dbReference type="ARBA" id="ARBA00003889"/>
    </source>
</evidence>
<keyword evidence="10" id="KW-0169">Cobalamin biosynthesis</keyword>
<evidence type="ECO:0000256" key="11">
    <source>
        <dbReference type="ARBA" id="ARBA00022679"/>
    </source>
</evidence>
<accession>A0ABW9RPQ8</accession>
<evidence type="ECO:0000256" key="7">
    <source>
        <dbReference type="ARBA" id="ARBA00007490"/>
    </source>
</evidence>
<comment type="catalytic activity">
    <reaction evidence="3">
        <text>adenosylcob(III)inamide + GTP = adenosylcob(III)inamide phosphate + GDP + H(+)</text>
        <dbReference type="Rhea" id="RHEA:15765"/>
        <dbReference type="ChEBI" id="CHEBI:2480"/>
        <dbReference type="ChEBI" id="CHEBI:15378"/>
        <dbReference type="ChEBI" id="CHEBI:37565"/>
        <dbReference type="ChEBI" id="CHEBI:58189"/>
        <dbReference type="ChEBI" id="CHEBI:58502"/>
        <dbReference type="EC" id="2.7.1.156"/>
    </reaction>
</comment>
<organism evidence="18 19">
    <name type="scientific">Fulvivirga kasyanovii</name>
    <dbReference type="NCBI Taxonomy" id="396812"/>
    <lineage>
        <taxon>Bacteria</taxon>
        <taxon>Pseudomonadati</taxon>
        <taxon>Bacteroidota</taxon>
        <taxon>Cytophagia</taxon>
        <taxon>Cytophagales</taxon>
        <taxon>Fulvivirgaceae</taxon>
        <taxon>Fulvivirga</taxon>
    </lineage>
</organism>
<dbReference type="PIRSF" id="PIRSF006135">
    <property type="entry name" value="CobU"/>
    <property type="match status" value="1"/>
</dbReference>
<dbReference type="PANTHER" id="PTHR34848:SF1">
    <property type="entry name" value="BIFUNCTIONAL ADENOSYLCOBALAMIN BIOSYNTHESIS PROTEIN COBU"/>
    <property type="match status" value="1"/>
</dbReference>
<dbReference type="EC" id="2.7.1.156" evidence="8"/>
<protein>
    <recommendedName>
        <fullName evidence="16">Adenosylcobinamide kinase</fullName>
        <ecNumber evidence="8">2.7.1.156</ecNumber>
        <ecNumber evidence="9">2.7.7.62</ecNumber>
    </recommendedName>
    <alternativeName>
        <fullName evidence="17">Adenosylcobinamide-phosphate guanylyltransferase</fullName>
    </alternativeName>
</protein>
<dbReference type="SUPFAM" id="SSF52540">
    <property type="entry name" value="P-loop containing nucleoside triphosphate hydrolases"/>
    <property type="match status" value="1"/>
</dbReference>
<evidence type="ECO:0000256" key="16">
    <source>
        <dbReference type="ARBA" id="ARBA00029570"/>
    </source>
</evidence>
<evidence type="ECO:0000256" key="1">
    <source>
        <dbReference type="ARBA" id="ARBA00000312"/>
    </source>
</evidence>
<comment type="catalytic activity">
    <reaction evidence="1">
        <text>adenosylcob(III)inamide + ATP = adenosylcob(III)inamide phosphate + ADP + H(+)</text>
        <dbReference type="Rhea" id="RHEA:15769"/>
        <dbReference type="ChEBI" id="CHEBI:2480"/>
        <dbReference type="ChEBI" id="CHEBI:15378"/>
        <dbReference type="ChEBI" id="CHEBI:30616"/>
        <dbReference type="ChEBI" id="CHEBI:58502"/>
        <dbReference type="ChEBI" id="CHEBI:456216"/>
        <dbReference type="EC" id="2.7.1.156"/>
    </reaction>
</comment>
<evidence type="ECO:0000256" key="3">
    <source>
        <dbReference type="ARBA" id="ARBA00001522"/>
    </source>
</evidence>
<comment type="caution">
    <text evidence="18">The sequence shown here is derived from an EMBL/GenBank/DDBJ whole genome shotgun (WGS) entry which is preliminary data.</text>
</comment>
<evidence type="ECO:0000256" key="13">
    <source>
        <dbReference type="ARBA" id="ARBA00022777"/>
    </source>
</evidence>
<keyword evidence="15" id="KW-0342">GTP-binding</keyword>
<comment type="pathway">
    <text evidence="5">Cofactor biosynthesis; adenosylcobalamin biosynthesis; adenosylcobalamin from cob(II)yrinate a,c-diamide: step 6/7.</text>
</comment>
<gene>
    <name evidence="18" type="ORF">E1163_09045</name>
</gene>
<dbReference type="Proteomes" id="UP000798808">
    <property type="component" value="Unassembled WGS sequence"/>
</dbReference>
<proteinExistence type="inferred from homology"/>
<dbReference type="CDD" id="cd00544">
    <property type="entry name" value="CobU"/>
    <property type="match status" value="1"/>
</dbReference>
<evidence type="ECO:0000256" key="5">
    <source>
        <dbReference type="ARBA" id="ARBA00004692"/>
    </source>
</evidence>
<dbReference type="EMBL" id="SMLW01000483">
    <property type="protein sequence ID" value="MTI25085.1"/>
    <property type="molecule type" value="Genomic_DNA"/>
</dbReference>
<dbReference type="RefSeq" id="WP_155171119.1">
    <property type="nucleotide sequence ID" value="NZ_BAAAFL010000010.1"/>
</dbReference>
<sequence length="167" mass="19023">MIIFISGGERSGKSRYAQELALSKTDTPYYLATSKIWDDDFKERVKRHQQERDERWTNIEEQFELAKVLPENGVVVVDCVTLWLTNYFSKCKGDKEAIMKEAKAEAAKLFDYKGVLIIITNELGMGLHASTKAGRNFVECQGWINQFIAANAEEAYFMVSGIPLKVK</sequence>
<dbReference type="PANTHER" id="PTHR34848">
    <property type="match status" value="1"/>
</dbReference>
<evidence type="ECO:0000256" key="12">
    <source>
        <dbReference type="ARBA" id="ARBA00022741"/>
    </source>
</evidence>
<keyword evidence="19" id="KW-1185">Reference proteome</keyword>
<evidence type="ECO:0000256" key="9">
    <source>
        <dbReference type="ARBA" id="ARBA00012523"/>
    </source>
</evidence>
<dbReference type="GO" id="GO:0016779">
    <property type="term" value="F:nucleotidyltransferase activity"/>
    <property type="evidence" value="ECO:0007669"/>
    <property type="project" value="UniProtKB-KW"/>
</dbReference>
<keyword evidence="18" id="KW-0548">Nucleotidyltransferase</keyword>
<evidence type="ECO:0000256" key="14">
    <source>
        <dbReference type="ARBA" id="ARBA00022840"/>
    </source>
</evidence>
<keyword evidence="14" id="KW-0067">ATP-binding</keyword>
<evidence type="ECO:0000256" key="10">
    <source>
        <dbReference type="ARBA" id="ARBA00022573"/>
    </source>
</evidence>
<evidence type="ECO:0000256" key="6">
    <source>
        <dbReference type="ARBA" id="ARBA00005159"/>
    </source>
</evidence>
<comment type="pathway">
    <text evidence="6">Cofactor biosynthesis; adenosylcobalamin biosynthesis; adenosylcobalamin from cob(II)yrinate a,c-diamide: step 5/7.</text>
</comment>
<evidence type="ECO:0000313" key="19">
    <source>
        <dbReference type="Proteomes" id="UP000798808"/>
    </source>
</evidence>
<comment type="function">
    <text evidence="4">Catalyzes ATP-dependent phosphorylation of adenosylcobinamide and addition of GMP to adenosylcobinamide phosphate.</text>
</comment>